<sequence>MDFNNLIGNTLRVGVIISAIIILAGVIMLFVFHGSDGYTIVQISAPNSIVNSSISKPYKVFNGLSKFYGLDYIYLGLMVLIATPVIRVVLGIAQFISEKNKLYAIITTIVLFNLLFAIFLLPLIIGK</sequence>
<accession>A0A1W6JYB4</accession>
<evidence type="ECO:0000313" key="3">
    <source>
        <dbReference type="Proteomes" id="UP000193404"/>
    </source>
</evidence>
<dbReference type="AlphaFoldDB" id="A0A1W6JYB4"/>
<dbReference type="EMBL" id="CP020477">
    <property type="protein sequence ID" value="ARM75232.1"/>
    <property type="molecule type" value="Genomic_DNA"/>
</dbReference>
<name>A0A1W6JYB4_9CREN</name>
<evidence type="ECO:0008006" key="4">
    <source>
        <dbReference type="Google" id="ProtNLM"/>
    </source>
</evidence>
<feature type="transmembrane region" description="Helical" evidence="1">
    <location>
        <begin position="12"/>
        <end position="32"/>
    </location>
</feature>
<dbReference type="Proteomes" id="UP000193404">
    <property type="component" value="Chromosome"/>
</dbReference>
<organism evidence="2 3">
    <name type="scientific">Acidianus manzaensis</name>
    <dbReference type="NCBI Taxonomy" id="282676"/>
    <lineage>
        <taxon>Archaea</taxon>
        <taxon>Thermoproteota</taxon>
        <taxon>Thermoprotei</taxon>
        <taxon>Sulfolobales</taxon>
        <taxon>Sulfolobaceae</taxon>
        <taxon>Acidianus</taxon>
    </lineage>
</organism>
<feature type="transmembrane region" description="Helical" evidence="1">
    <location>
        <begin position="102"/>
        <end position="125"/>
    </location>
</feature>
<evidence type="ECO:0000256" key="1">
    <source>
        <dbReference type="SAM" id="Phobius"/>
    </source>
</evidence>
<reference evidence="2 3" key="1">
    <citation type="submission" date="2017-03" db="EMBL/GenBank/DDBJ databases">
        <title>Sulfur activation and transportation mechanism of thermophilic Archaea Acidianus manzaensis YN-25.</title>
        <authorList>
            <person name="Ma Y."/>
            <person name="Yang Y."/>
            <person name="Xia J."/>
        </authorList>
    </citation>
    <scope>NUCLEOTIDE SEQUENCE [LARGE SCALE GENOMIC DNA]</scope>
    <source>
        <strain evidence="2 3">YN-25</strain>
    </source>
</reference>
<gene>
    <name evidence="2" type="ORF">B6F84_03755</name>
</gene>
<keyword evidence="1" id="KW-0812">Transmembrane</keyword>
<dbReference type="Pfam" id="PF07843">
    <property type="entry name" value="DUF1634"/>
    <property type="match status" value="1"/>
</dbReference>
<evidence type="ECO:0000313" key="2">
    <source>
        <dbReference type="EMBL" id="ARM75232.1"/>
    </source>
</evidence>
<keyword evidence="1" id="KW-0472">Membrane</keyword>
<dbReference type="KEGG" id="aman:B6F84_03755"/>
<dbReference type="STRING" id="282676.B6F84_03755"/>
<dbReference type="OrthoDB" id="56431at2157"/>
<protein>
    <recommendedName>
        <fullName evidence="4">DUF1634 domain-containing protein</fullName>
    </recommendedName>
</protein>
<dbReference type="RefSeq" id="WP_148690994.1">
    <property type="nucleotide sequence ID" value="NZ_CP020477.1"/>
</dbReference>
<feature type="transmembrane region" description="Helical" evidence="1">
    <location>
        <begin position="72"/>
        <end position="90"/>
    </location>
</feature>
<proteinExistence type="predicted"/>
<keyword evidence="1" id="KW-1133">Transmembrane helix</keyword>
<keyword evidence="3" id="KW-1185">Reference proteome</keyword>
<dbReference type="GeneID" id="41590006"/>
<dbReference type="InterPro" id="IPR012861">
    <property type="entry name" value="DUF1634"/>
</dbReference>